<evidence type="ECO:0000256" key="1">
    <source>
        <dbReference type="ARBA" id="ARBA00010466"/>
    </source>
</evidence>
<dbReference type="Gene3D" id="3.40.50.1360">
    <property type="match status" value="1"/>
</dbReference>
<dbReference type="AlphaFoldDB" id="A0A4V1EGP9"/>
<dbReference type="SUPFAM" id="SSF46785">
    <property type="entry name" value="Winged helix' DNA-binding domain"/>
    <property type="match status" value="1"/>
</dbReference>
<dbReference type="InterPro" id="IPR001387">
    <property type="entry name" value="Cro/C1-type_HTH"/>
</dbReference>
<evidence type="ECO:0000256" key="3">
    <source>
        <dbReference type="ARBA" id="ARBA00023125"/>
    </source>
</evidence>
<name>A0A4V1EGP9_9FIRM</name>
<accession>A0A4V1EGP9</accession>
<keyword evidence="7" id="KW-1185">Reference proteome</keyword>
<proteinExistence type="inferred from homology"/>
<dbReference type="GO" id="GO:0006352">
    <property type="term" value="P:DNA-templated transcription initiation"/>
    <property type="evidence" value="ECO:0007669"/>
    <property type="project" value="InterPro"/>
</dbReference>
<dbReference type="InterPro" id="IPR036390">
    <property type="entry name" value="WH_DNA-bd_sf"/>
</dbReference>
<dbReference type="EMBL" id="CP040058">
    <property type="protein sequence ID" value="QCP36840.1"/>
    <property type="molecule type" value="Genomic_DNA"/>
</dbReference>
<dbReference type="SUPFAM" id="SSF100950">
    <property type="entry name" value="NagB/RpiA/CoA transferase-like"/>
    <property type="match status" value="1"/>
</dbReference>
<gene>
    <name evidence="6" type="ORF">AR1Y2_3386</name>
</gene>
<dbReference type="RefSeq" id="WP_137330010.1">
    <property type="nucleotide sequence ID" value="NZ_CP040058.1"/>
</dbReference>
<dbReference type="InterPro" id="IPR037171">
    <property type="entry name" value="NagB/RpiA_transferase-like"/>
</dbReference>
<dbReference type="Pfam" id="PF04198">
    <property type="entry name" value="Sugar-bind"/>
    <property type="match status" value="1"/>
</dbReference>
<dbReference type="OrthoDB" id="58802at2"/>
<sequence length="321" mass="35165">MSKNDERFLMKVVDFYYKEEMSQEQIAKRLNVSRTTISRALTKAKNEGYVKIIIDFPAENTMELEKELEKKYPLKEAVIAASADQANSGYLVARAAGLYLSRVMKNNISLGVTWGYTMKQIIDTFDSEKMGRNIKANGIRVVPLLGTAMPETADPGSLALSYSNLLCSKLAEMVHGIGHNLPAPMYVKSLEMKKLLMEEPQIKRALERARSCQAGVFGIGTMTSASSIAALDSQNSELILSLARQGGIGEIAGRVYTKEGKALESGFDRRMIGLTLEELKDIPIRIGAAYGTEKTEAIKAAAKTGLINVLVTDSLTAEQLL</sequence>
<organism evidence="6 7">
    <name type="scientific">Anaerostipes rhamnosivorans</name>
    <dbReference type="NCBI Taxonomy" id="1229621"/>
    <lineage>
        <taxon>Bacteria</taxon>
        <taxon>Bacillati</taxon>
        <taxon>Bacillota</taxon>
        <taxon>Clostridia</taxon>
        <taxon>Lachnospirales</taxon>
        <taxon>Lachnospiraceae</taxon>
        <taxon>Anaerostipes</taxon>
    </lineage>
</organism>
<keyword evidence="2" id="KW-0805">Transcription regulation</keyword>
<dbReference type="InterPro" id="IPR007324">
    <property type="entry name" value="Sugar-bd_dom_put"/>
</dbReference>
<dbReference type="PANTHER" id="PTHR34294">
    <property type="entry name" value="TRANSCRIPTIONAL REGULATOR-RELATED"/>
    <property type="match status" value="1"/>
</dbReference>
<evidence type="ECO:0000256" key="4">
    <source>
        <dbReference type="ARBA" id="ARBA00023163"/>
    </source>
</evidence>
<dbReference type="KEGG" id="arf:AR1Y2_3386"/>
<dbReference type="InterPro" id="IPR051054">
    <property type="entry name" value="SorC_transcr_regulators"/>
</dbReference>
<evidence type="ECO:0000313" key="6">
    <source>
        <dbReference type="EMBL" id="QCP36840.1"/>
    </source>
</evidence>
<dbReference type="GO" id="GO:0003677">
    <property type="term" value="F:DNA binding"/>
    <property type="evidence" value="ECO:0007669"/>
    <property type="project" value="UniProtKB-KW"/>
</dbReference>
<dbReference type="Proteomes" id="UP000298653">
    <property type="component" value="Chromosome"/>
</dbReference>
<dbReference type="Pfam" id="PF04545">
    <property type="entry name" value="Sigma70_r4"/>
    <property type="match status" value="1"/>
</dbReference>
<evidence type="ECO:0000256" key="2">
    <source>
        <dbReference type="ARBA" id="ARBA00023015"/>
    </source>
</evidence>
<keyword evidence="3" id="KW-0238">DNA-binding</keyword>
<feature type="domain" description="HTH cro/C1-type" evidence="5">
    <location>
        <begin position="21"/>
        <end position="39"/>
    </location>
</feature>
<reference evidence="6 7" key="1">
    <citation type="submission" date="2019-05" db="EMBL/GenBank/DDBJ databases">
        <title>Complete genome sequencing of Anaerostipes rhamnosivorans.</title>
        <authorList>
            <person name="Bui T.P.N."/>
            <person name="de Vos W.M."/>
        </authorList>
    </citation>
    <scope>NUCLEOTIDE SEQUENCE [LARGE SCALE GENOMIC DNA]</scope>
    <source>
        <strain evidence="6 7">1y2</strain>
    </source>
</reference>
<dbReference type="InterPro" id="IPR007630">
    <property type="entry name" value="RNA_pol_sigma70_r4"/>
</dbReference>
<evidence type="ECO:0000259" key="5">
    <source>
        <dbReference type="PROSITE" id="PS50943"/>
    </source>
</evidence>
<dbReference type="GO" id="GO:0003700">
    <property type="term" value="F:DNA-binding transcription factor activity"/>
    <property type="evidence" value="ECO:0007669"/>
    <property type="project" value="InterPro"/>
</dbReference>
<dbReference type="PROSITE" id="PS50943">
    <property type="entry name" value="HTH_CROC1"/>
    <property type="match status" value="1"/>
</dbReference>
<comment type="similarity">
    <text evidence="1">Belongs to the SorC transcriptional regulatory family.</text>
</comment>
<dbReference type="GO" id="GO:0030246">
    <property type="term" value="F:carbohydrate binding"/>
    <property type="evidence" value="ECO:0007669"/>
    <property type="project" value="InterPro"/>
</dbReference>
<dbReference type="PANTHER" id="PTHR34294:SF1">
    <property type="entry name" value="TRANSCRIPTIONAL REGULATOR LSRR"/>
    <property type="match status" value="1"/>
</dbReference>
<keyword evidence="4" id="KW-0804">Transcription</keyword>
<dbReference type="Gene3D" id="1.10.10.60">
    <property type="entry name" value="Homeodomain-like"/>
    <property type="match status" value="1"/>
</dbReference>
<protein>
    <submittedName>
        <fullName evidence="6">Sorbitol operon transcription regulator</fullName>
    </submittedName>
</protein>
<evidence type="ECO:0000313" key="7">
    <source>
        <dbReference type="Proteomes" id="UP000298653"/>
    </source>
</evidence>